<reference evidence="2" key="1">
    <citation type="journal article" date="2014" name="Int. J. Syst. Evol. Microbiol.">
        <title>Complete genome of a new Firmicutes species belonging to the dominant human colonic microbiota ('Ruminococcus bicirculans') reveals two chromosomes and a selective capacity to utilize plant glucans.</title>
        <authorList>
            <consortium name="NISC Comparative Sequencing Program"/>
            <person name="Wegmann U."/>
            <person name="Louis P."/>
            <person name="Goesmann A."/>
            <person name="Henrissat B."/>
            <person name="Duncan S.H."/>
            <person name="Flint H.J."/>
        </authorList>
    </citation>
    <scope>NUCLEOTIDE SEQUENCE</scope>
    <source>
        <strain evidence="2">VKM B-1499</strain>
    </source>
</reference>
<name>A0ABQ5T421_9CAUL</name>
<dbReference type="RefSeq" id="WP_271163488.1">
    <property type="nucleotide sequence ID" value="NZ_BSFD01000001.1"/>
</dbReference>
<comment type="caution">
    <text evidence="2">The sequence shown here is derived from an EMBL/GenBank/DDBJ whole genome shotgun (WGS) entry which is preliminary data.</text>
</comment>
<dbReference type="EMBL" id="BSFD01000001">
    <property type="protein sequence ID" value="GLK47093.1"/>
    <property type="molecule type" value="Genomic_DNA"/>
</dbReference>
<organism evidence="2 3">
    <name type="scientific">Brevundimonas intermedia</name>
    <dbReference type="NCBI Taxonomy" id="74315"/>
    <lineage>
        <taxon>Bacteria</taxon>
        <taxon>Pseudomonadati</taxon>
        <taxon>Pseudomonadota</taxon>
        <taxon>Alphaproteobacteria</taxon>
        <taxon>Caulobacterales</taxon>
        <taxon>Caulobacteraceae</taxon>
        <taxon>Brevundimonas</taxon>
    </lineage>
</organism>
<feature type="signal peptide" evidence="1">
    <location>
        <begin position="1"/>
        <end position="31"/>
    </location>
</feature>
<evidence type="ECO:0000256" key="1">
    <source>
        <dbReference type="SAM" id="SignalP"/>
    </source>
</evidence>
<feature type="chain" id="PRO_5045948625" description="Outer membrane beta-barrel protein" evidence="1">
    <location>
        <begin position="32"/>
        <end position="437"/>
    </location>
</feature>
<evidence type="ECO:0008006" key="4">
    <source>
        <dbReference type="Google" id="ProtNLM"/>
    </source>
</evidence>
<proteinExistence type="predicted"/>
<accession>A0ABQ5T421</accession>
<evidence type="ECO:0000313" key="3">
    <source>
        <dbReference type="Proteomes" id="UP001143509"/>
    </source>
</evidence>
<sequence length="437" mass="46808">MRFKSSTNLLRMSAASIMAFGFAAVASDASAQSVASAQSQSVDMFARDRGVGVRERPKPEYEALGIASGAFTIFPKIQVDAEYNNNIFASSTDEQDDVVFRIQPEVSIESDWSRHSVQAFANSVISQNVDFDSENTTDWTVGANGRLDVVRGSSVSAGAQYGHLTEPRTSTNTASASVSPIEYDTASAYLSAVRAKGRVRLSSRADVTSFDYEDGRTAAGNLIDQSARDRTTFSLAGRLDYALSPATAVFGQITGNEKDYDQGTINTPARDSSGYEALVGVNFELGAVSRGEVAAGYISQSYDDAAYSDIDGFGGRAQIEWFPTELTTITASASRTIQDAGIVGSAGYLSSQVGGKIDHELLRNVIVSGQFSYSEDAYNAVDRDDQRVNASLAATYLINRYYGVTTTVSYLDQSSDGAFAGPSYDVTRLFVSLVGQF</sequence>
<gene>
    <name evidence="2" type="ORF">GCM10017620_00660</name>
</gene>
<dbReference type="Pfam" id="PF10082">
    <property type="entry name" value="BBP2_2"/>
    <property type="match status" value="1"/>
</dbReference>
<keyword evidence="1" id="KW-0732">Signal</keyword>
<evidence type="ECO:0000313" key="2">
    <source>
        <dbReference type="EMBL" id="GLK47093.1"/>
    </source>
</evidence>
<protein>
    <recommendedName>
        <fullName evidence="4">Outer membrane beta-barrel protein</fullName>
    </recommendedName>
</protein>
<keyword evidence="3" id="KW-1185">Reference proteome</keyword>
<dbReference type="Proteomes" id="UP001143509">
    <property type="component" value="Unassembled WGS sequence"/>
</dbReference>
<reference evidence="2" key="2">
    <citation type="submission" date="2023-01" db="EMBL/GenBank/DDBJ databases">
        <authorList>
            <person name="Sun Q."/>
            <person name="Evtushenko L."/>
        </authorList>
    </citation>
    <scope>NUCLEOTIDE SEQUENCE</scope>
    <source>
        <strain evidence="2">VKM B-1499</strain>
    </source>
</reference>
<dbReference type="InterPro" id="IPR018759">
    <property type="entry name" value="BBP2_2"/>
</dbReference>